<dbReference type="Proteomes" id="UP000252519">
    <property type="component" value="Unassembled WGS sequence"/>
</dbReference>
<dbReference type="AlphaFoldDB" id="A0A368FM83"/>
<protein>
    <submittedName>
        <fullName evidence="2">Uncharacterized protein</fullName>
    </submittedName>
</protein>
<name>A0A368FM83_ANCCA</name>
<evidence type="ECO:0000256" key="1">
    <source>
        <dbReference type="SAM" id="MobiDB-lite"/>
    </source>
</evidence>
<dbReference type="Pfam" id="PF17641">
    <property type="entry name" value="ASPRs"/>
    <property type="match status" value="1"/>
</dbReference>
<organism evidence="2 3">
    <name type="scientific">Ancylostoma caninum</name>
    <name type="common">Dog hookworm</name>
    <dbReference type="NCBI Taxonomy" id="29170"/>
    <lineage>
        <taxon>Eukaryota</taxon>
        <taxon>Metazoa</taxon>
        <taxon>Ecdysozoa</taxon>
        <taxon>Nematoda</taxon>
        <taxon>Chromadorea</taxon>
        <taxon>Rhabditida</taxon>
        <taxon>Rhabditina</taxon>
        <taxon>Rhabditomorpha</taxon>
        <taxon>Strongyloidea</taxon>
        <taxon>Ancylostomatidae</taxon>
        <taxon>Ancylostomatinae</taxon>
        <taxon>Ancylostoma</taxon>
    </lineage>
</organism>
<keyword evidence="3" id="KW-1185">Reference proteome</keyword>
<feature type="region of interest" description="Disordered" evidence="1">
    <location>
        <begin position="1"/>
        <end position="22"/>
    </location>
</feature>
<gene>
    <name evidence="2" type="ORF">ANCCAN_20819</name>
</gene>
<comment type="caution">
    <text evidence="2">The sequence shown here is derived from an EMBL/GenBank/DDBJ whole genome shotgun (WGS) entry which is preliminary data.</text>
</comment>
<evidence type="ECO:0000313" key="3">
    <source>
        <dbReference type="Proteomes" id="UP000252519"/>
    </source>
</evidence>
<proteinExistence type="predicted"/>
<feature type="compositionally biased region" description="Polar residues" evidence="1">
    <location>
        <begin position="12"/>
        <end position="22"/>
    </location>
</feature>
<accession>A0A368FM83</accession>
<evidence type="ECO:0000313" key="2">
    <source>
        <dbReference type="EMBL" id="RCN33351.1"/>
    </source>
</evidence>
<reference evidence="2 3" key="1">
    <citation type="submission" date="2014-10" db="EMBL/GenBank/DDBJ databases">
        <title>Draft genome of the hookworm Ancylostoma caninum.</title>
        <authorList>
            <person name="Mitreva M."/>
        </authorList>
    </citation>
    <scope>NUCLEOTIDE SEQUENCE [LARGE SCALE GENOMIC DNA]</scope>
    <source>
        <strain evidence="2 3">Baltimore</strain>
    </source>
</reference>
<dbReference type="EMBL" id="JOJR01000935">
    <property type="protein sequence ID" value="RCN33351.1"/>
    <property type="molecule type" value="Genomic_DNA"/>
</dbReference>
<dbReference type="InterPro" id="IPR035109">
    <property type="entry name" value="ASPR"/>
</dbReference>
<sequence>MMEFKNPPANFFGQQSNSYQKPNMKSISYRTASVTDRSSTSFVKEAAESWSQKFREINTSKFGCTLQYLVEEVEVEDKHQLLCLSA</sequence>